<proteinExistence type="predicted"/>
<dbReference type="OrthoDB" id="6264299at2759"/>
<dbReference type="Proteomes" id="UP000308267">
    <property type="component" value="Unassembled WGS sequence"/>
</dbReference>
<sequence>MIPGRSVPALRPRNVFSPGDNLTLWSFRTPSYLKQIPADQYEQYLPSLLDDSAAGQLLSTGTPIEAPPATLWAIIDDFFNVRQPALLRLERFRGRKQLPGESVYRFIGSLRNLATKIYAAEYRIKTEEESLQQFIREYPILV</sequence>
<dbReference type="AlphaFoldDB" id="A0A4S2LPV5"/>
<accession>A0A4S2LPV5</accession>
<protein>
    <submittedName>
        <fullName evidence="1">Uncharacterized protein</fullName>
    </submittedName>
</protein>
<evidence type="ECO:0000313" key="2">
    <source>
        <dbReference type="Proteomes" id="UP000308267"/>
    </source>
</evidence>
<keyword evidence="2" id="KW-1185">Reference proteome</keyword>
<name>A0A4S2LPV5_OPIFE</name>
<evidence type="ECO:0000313" key="1">
    <source>
        <dbReference type="EMBL" id="TGZ65771.1"/>
    </source>
</evidence>
<gene>
    <name evidence="1" type="ORF">CRM22_005687</name>
</gene>
<reference evidence="1 2" key="1">
    <citation type="journal article" date="2019" name="BMC Genomics">
        <title>New insights from Opisthorchis felineus genome: update on genomics of the epidemiologically important liver flukes.</title>
        <authorList>
            <person name="Ershov N.I."/>
            <person name="Mordvinov V.A."/>
            <person name="Prokhortchouk E.B."/>
            <person name="Pakharukova M.Y."/>
            <person name="Gunbin K.V."/>
            <person name="Ustyantsev K."/>
            <person name="Genaev M.A."/>
            <person name="Blinov A.G."/>
            <person name="Mazur A."/>
            <person name="Boulygina E."/>
            <person name="Tsygankova S."/>
            <person name="Khrameeva E."/>
            <person name="Chekanov N."/>
            <person name="Fan G."/>
            <person name="Xiao A."/>
            <person name="Zhang H."/>
            <person name="Xu X."/>
            <person name="Yang H."/>
            <person name="Solovyev V."/>
            <person name="Lee S.M."/>
            <person name="Liu X."/>
            <person name="Afonnikov D.A."/>
            <person name="Skryabin K.G."/>
        </authorList>
    </citation>
    <scope>NUCLEOTIDE SEQUENCE [LARGE SCALE GENOMIC DNA]</scope>
    <source>
        <strain evidence="1">AK-0245</strain>
        <tissue evidence="1">Whole organism</tissue>
    </source>
</reference>
<dbReference type="EMBL" id="SJOL01006477">
    <property type="protein sequence ID" value="TGZ65771.1"/>
    <property type="molecule type" value="Genomic_DNA"/>
</dbReference>
<comment type="caution">
    <text evidence="1">The sequence shown here is derived from an EMBL/GenBank/DDBJ whole genome shotgun (WGS) entry which is preliminary data.</text>
</comment>
<organism evidence="1 2">
    <name type="scientific">Opisthorchis felineus</name>
    <dbReference type="NCBI Taxonomy" id="147828"/>
    <lineage>
        <taxon>Eukaryota</taxon>
        <taxon>Metazoa</taxon>
        <taxon>Spiralia</taxon>
        <taxon>Lophotrochozoa</taxon>
        <taxon>Platyhelminthes</taxon>
        <taxon>Trematoda</taxon>
        <taxon>Digenea</taxon>
        <taxon>Opisthorchiida</taxon>
        <taxon>Opisthorchiata</taxon>
        <taxon>Opisthorchiidae</taxon>
        <taxon>Opisthorchis</taxon>
    </lineage>
</organism>